<evidence type="ECO:0000313" key="1">
    <source>
        <dbReference type="EMBL" id="CAJ0935820.1"/>
    </source>
</evidence>
<dbReference type="Proteomes" id="UP001176940">
    <property type="component" value="Unassembled WGS sequence"/>
</dbReference>
<keyword evidence="2" id="KW-1185">Reference proteome</keyword>
<name>A0ABN9LDW2_9NEOB</name>
<dbReference type="SUPFAM" id="SSF48371">
    <property type="entry name" value="ARM repeat"/>
    <property type="match status" value="1"/>
</dbReference>
<reference evidence="1" key="1">
    <citation type="submission" date="2023-07" db="EMBL/GenBank/DDBJ databases">
        <authorList>
            <person name="Stuckert A."/>
        </authorList>
    </citation>
    <scope>NUCLEOTIDE SEQUENCE</scope>
</reference>
<evidence type="ECO:0000313" key="2">
    <source>
        <dbReference type="Proteomes" id="UP001176940"/>
    </source>
</evidence>
<comment type="caution">
    <text evidence="1">The sequence shown here is derived from an EMBL/GenBank/DDBJ whole genome shotgun (WGS) entry which is preliminary data.</text>
</comment>
<organism evidence="1 2">
    <name type="scientific">Ranitomeya imitator</name>
    <name type="common">mimic poison frog</name>
    <dbReference type="NCBI Taxonomy" id="111125"/>
    <lineage>
        <taxon>Eukaryota</taxon>
        <taxon>Metazoa</taxon>
        <taxon>Chordata</taxon>
        <taxon>Craniata</taxon>
        <taxon>Vertebrata</taxon>
        <taxon>Euteleostomi</taxon>
        <taxon>Amphibia</taxon>
        <taxon>Batrachia</taxon>
        <taxon>Anura</taxon>
        <taxon>Neobatrachia</taxon>
        <taxon>Hyloidea</taxon>
        <taxon>Dendrobatidae</taxon>
        <taxon>Dendrobatinae</taxon>
        <taxon>Ranitomeya</taxon>
    </lineage>
</organism>
<dbReference type="InterPro" id="IPR011989">
    <property type="entry name" value="ARM-like"/>
</dbReference>
<proteinExistence type="predicted"/>
<dbReference type="InterPro" id="IPR016024">
    <property type="entry name" value="ARM-type_fold"/>
</dbReference>
<dbReference type="Gene3D" id="1.25.10.10">
    <property type="entry name" value="Leucine-rich Repeat Variant"/>
    <property type="match status" value="1"/>
</dbReference>
<accession>A0ABN9LDW2</accession>
<protein>
    <recommendedName>
        <fullName evidence="3">Armadillo repeat-containing protein 2</fullName>
    </recommendedName>
</protein>
<dbReference type="EMBL" id="CAUEEQ010011769">
    <property type="protein sequence ID" value="CAJ0935820.1"/>
    <property type="molecule type" value="Genomic_DNA"/>
</dbReference>
<evidence type="ECO:0008006" key="3">
    <source>
        <dbReference type="Google" id="ProtNLM"/>
    </source>
</evidence>
<dbReference type="PANTHER" id="PTHR21356:SF1">
    <property type="entry name" value="ARMADILLO REPEAT-CONTAINING PROTEIN 2"/>
    <property type="match status" value="1"/>
</dbReference>
<dbReference type="PANTHER" id="PTHR21356">
    <property type="entry name" value="ARMADILLO REPEAT CONTAINING 2"/>
    <property type="match status" value="1"/>
</dbReference>
<dbReference type="InterPro" id="IPR038905">
    <property type="entry name" value="ARMC2"/>
</dbReference>
<sequence>MLCNNMEGILEVTRVYGNLSQYQDVQDFILEQNVYKFIVALLDSGKQDVCFSACGVLINLANNNKKALLKGEGAIDKLVECLRDFGCSDWQLAGLVCKAFWNFMDDAGLILGLEETNKLLDLLSSFLDEQIALDHRWNLDLMDYQRECWEVEFKPVASQLLDKIHSHHSYLEPLPEQTKTYKVTITCNLSSTADVTMSATAGSFPNLFINDLICIMAEDFTPIRLMT</sequence>
<gene>
    <name evidence="1" type="ORF">RIMI_LOCUS6517890</name>
</gene>